<keyword evidence="6" id="KW-1185">Reference proteome</keyword>
<dbReference type="InterPro" id="IPR036028">
    <property type="entry name" value="SH3-like_dom_sf"/>
</dbReference>
<dbReference type="CDD" id="cd00174">
    <property type="entry name" value="SH3"/>
    <property type="match status" value="1"/>
</dbReference>
<reference evidence="5 6" key="1">
    <citation type="submission" date="2018-11" db="EMBL/GenBank/DDBJ databases">
        <title>Genome assembly of Steccherinum ochraceum LE-BIN_3174, the white-rot fungus of the Steccherinaceae family (The Residual Polyporoid clade, Polyporales, Basidiomycota).</title>
        <authorList>
            <person name="Fedorova T.V."/>
            <person name="Glazunova O.A."/>
            <person name="Landesman E.O."/>
            <person name="Moiseenko K.V."/>
            <person name="Psurtseva N.V."/>
            <person name="Savinova O.S."/>
            <person name="Shakhova N.V."/>
            <person name="Tyazhelova T.V."/>
            <person name="Vasina D.V."/>
        </authorList>
    </citation>
    <scope>NUCLEOTIDE SEQUENCE [LARGE SCALE GENOMIC DNA]</scope>
    <source>
        <strain evidence="5 6">LE-BIN_3174</strain>
    </source>
</reference>
<dbReference type="EMBL" id="RWJN01000614">
    <property type="protein sequence ID" value="TCD60344.1"/>
    <property type="molecule type" value="Genomic_DNA"/>
</dbReference>
<protein>
    <recommendedName>
        <fullName evidence="7">Cyclin N-terminal domain-containing protein</fullName>
    </recommendedName>
</protein>
<dbReference type="GO" id="GO:0019901">
    <property type="term" value="F:protein kinase binding"/>
    <property type="evidence" value="ECO:0007669"/>
    <property type="project" value="InterPro"/>
</dbReference>
<feature type="region of interest" description="Disordered" evidence="2">
    <location>
        <begin position="454"/>
        <end position="499"/>
    </location>
</feature>
<proteinExistence type="predicted"/>
<dbReference type="InterPro" id="IPR036915">
    <property type="entry name" value="Cyclin-like_sf"/>
</dbReference>
<evidence type="ECO:0000313" key="5">
    <source>
        <dbReference type="EMBL" id="TCD60344.1"/>
    </source>
</evidence>
<dbReference type="STRING" id="92696.A0A4R0RCZ6"/>
<feature type="region of interest" description="Disordered" evidence="2">
    <location>
        <begin position="239"/>
        <end position="260"/>
    </location>
</feature>
<dbReference type="GO" id="GO:0000307">
    <property type="term" value="C:cyclin-dependent protein kinase holoenzyme complex"/>
    <property type="evidence" value="ECO:0007669"/>
    <property type="project" value="TreeGrafter"/>
</dbReference>
<dbReference type="SUPFAM" id="SSF47954">
    <property type="entry name" value="Cyclin-like"/>
    <property type="match status" value="1"/>
</dbReference>
<dbReference type="Pfam" id="PF00134">
    <property type="entry name" value="Cyclin_N"/>
    <property type="match status" value="1"/>
</dbReference>
<dbReference type="PANTHER" id="PTHR15615">
    <property type="match status" value="1"/>
</dbReference>
<accession>A0A4R0RCZ6</accession>
<dbReference type="InterPro" id="IPR001452">
    <property type="entry name" value="SH3_domain"/>
</dbReference>
<dbReference type="Pfam" id="PF00018">
    <property type="entry name" value="SH3_1"/>
    <property type="match status" value="1"/>
</dbReference>
<dbReference type="SUPFAM" id="SSF50044">
    <property type="entry name" value="SH3-domain"/>
    <property type="match status" value="1"/>
</dbReference>
<feature type="region of interest" description="Disordered" evidence="2">
    <location>
        <begin position="406"/>
        <end position="427"/>
    </location>
</feature>
<dbReference type="AlphaFoldDB" id="A0A4R0RCZ6"/>
<dbReference type="CDD" id="cd20557">
    <property type="entry name" value="CYCLIN_ScPCL1-like"/>
    <property type="match status" value="1"/>
</dbReference>
<organism evidence="5 6">
    <name type="scientific">Steccherinum ochraceum</name>
    <dbReference type="NCBI Taxonomy" id="92696"/>
    <lineage>
        <taxon>Eukaryota</taxon>
        <taxon>Fungi</taxon>
        <taxon>Dikarya</taxon>
        <taxon>Basidiomycota</taxon>
        <taxon>Agaricomycotina</taxon>
        <taxon>Agaricomycetes</taxon>
        <taxon>Polyporales</taxon>
        <taxon>Steccherinaceae</taxon>
        <taxon>Steccherinum</taxon>
    </lineage>
</organism>
<evidence type="ECO:0008006" key="7">
    <source>
        <dbReference type="Google" id="ProtNLM"/>
    </source>
</evidence>
<keyword evidence="1" id="KW-0728">SH3 domain</keyword>
<dbReference type="OrthoDB" id="10250320at2759"/>
<evidence type="ECO:0000313" key="6">
    <source>
        <dbReference type="Proteomes" id="UP000292702"/>
    </source>
</evidence>
<dbReference type="PANTHER" id="PTHR15615:SF10">
    <property type="entry name" value="PHO85 CYCLIN-2-RELATED"/>
    <property type="match status" value="1"/>
</dbReference>
<feature type="domain" description="SH3" evidence="3">
    <location>
        <begin position="185"/>
        <end position="217"/>
    </location>
</feature>
<comment type="caution">
    <text evidence="5">The sequence shown here is derived from an EMBL/GenBank/DDBJ whole genome shotgun (WGS) entry which is preliminary data.</text>
</comment>
<dbReference type="GO" id="GO:0005634">
    <property type="term" value="C:nucleus"/>
    <property type="evidence" value="ECO:0007669"/>
    <property type="project" value="TreeGrafter"/>
</dbReference>
<feature type="region of interest" description="Disordered" evidence="2">
    <location>
        <begin position="161"/>
        <end position="182"/>
    </location>
</feature>
<sequence length="635" mass="69102">MAFSGIGQADKEAFFSLMDELSNNAAEYYLSKLIEDSRASANFRSSLHDLHQVADRRGVAALLGSNGSSSPSSPNGMNRTQQDTDLVARMAPHATKLASQKKFGDVDMSSSKNLLTSLRHSTANKTATPLPAAAPIPTAFSPKKNTFGPPPVRHVPTVSAAEVTEPQREPEQFAQESQEDGKRAKVLYDYSSEDAGDLQLREGQHVVVIEKTSEDWINMDMVAYLARQTVRVITLGDETSVLPTPPHTPHKSSFSERERQSASSRLPTLQDFIIIVVHNSRVQLPSFMTTLIYLERLRAKLPRLAKGMPCTRHRVFLATLIVACKYLNDSAPKNKHWAEYAGGMFEPAEINLMEKQLLFLLDYDLRFDESEAILHFAPFMPRLSPSAKETRAAAVTCAKARVQAQISMPPTPPHDDDPPPPERPQVLPLSGVQSLVKRLSSTYLSVSFNNTANRPRPISRVSSSSTSDSESTASGDSDLGWATSDGDHSPASTEASSVGECDDEILGAQAVGVEIPCSHQSSIGVQKQGRKVSTSSVGTIRGDCANASFSASVLKHQHGTSDVAMMSTPDNGNRASLLPHSVTSHGFLSRMWGAATKTQDKADSSMETTNAFRRRLTHSRSAFFRSHQSQTAVDA</sequence>
<dbReference type="InterPro" id="IPR006671">
    <property type="entry name" value="Cyclin_N"/>
</dbReference>
<name>A0A4R0RCZ6_9APHY</name>
<evidence type="ECO:0000256" key="2">
    <source>
        <dbReference type="SAM" id="MobiDB-lite"/>
    </source>
</evidence>
<dbReference type="InterPro" id="IPR013922">
    <property type="entry name" value="Cyclin_PHO80-like"/>
</dbReference>
<evidence type="ECO:0000256" key="1">
    <source>
        <dbReference type="ARBA" id="ARBA00022443"/>
    </source>
</evidence>
<evidence type="ECO:0000259" key="3">
    <source>
        <dbReference type="Pfam" id="PF00018"/>
    </source>
</evidence>
<feature type="domain" description="Cyclin N-terminal" evidence="4">
    <location>
        <begin position="249"/>
        <end position="366"/>
    </location>
</feature>
<feature type="compositionally biased region" description="Low complexity" evidence="2">
    <location>
        <begin position="459"/>
        <end position="478"/>
    </location>
</feature>
<dbReference type="Gene3D" id="1.10.472.10">
    <property type="entry name" value="Cyclin-like"/>
    <property type="match status" value="1"/>
</dbReference>
<evidence type="ECO:0000259" key="4">
    <source>
        <dbReference type="Pfam" id="PF00134"/>
    </source>
</evidence>
<dbReference type="GO" id="GO:0016538">
    <property type="term" value="F:cyclin-dependent protein serine/threonine kinase regulator activity"/>
    <property type="evidence" value="ECO:0007669"/>
    <property type="project" value="TreeGrafter"/>
</dbReference>
<gene>
    <name evidence="5" type="ORF">EIP91_010328</name>
</gene>
<dbReference type="Proteomes" id="UP000292702">
    <property type="component" value="Unassembled WGS sequence"/>
</dbReference>